<name>A0A0E9RJV0_ANGAN</name>
<evidence type="ECO:0000313" key="1">
    <source>
        <dbReference type="EMBL" id="JAH28623.1"/>
    </source>
</evidence>
<organism evidence="1">
    <name type="scientific">Anguilla anguilla</name>
    <name type="common">European freshwater eel</name>
    <name type="synonym">Muraena anguilla</name>
    <dbReference type="NCBI Taxonomy" id="7936"/>
    <lineage>
        <taxon>Eukaryota</taxon>
        <taxon>Metazoa</taxon>
        <taxon>Chordata</taxon>
        <taxon>Craniata</taxon>
        <taxon>Vertebrata</taxon>
        <taxon>Euteleostomi</taxon>
        <taxon>Actinopterygii</taxon>
        <taxon>Neopterygii</taxon>
        <taxon>Teleostei</taxon>
        <taxon>Anguilliformes</taxon>
        <taxon>Anguillidae</taxon>
        <taxon>Anguilla</taxon>
    </lineage>
</organism>
<accession>A0A0E9RJV0</accession>
<reference evidence="1" key="2">
    <citation type="journal article" date="2015" name="Fish Shellfish Immunol.">
        <title>Early steps in the European eel (Anguilla anguilla)-Vibrio vulnificus interaction in the gills: Role of the RtxA13 toxin.</title>
        <authorList>
            <person name="Callol A."/>
            <person name="Pajuelo D."/>
            <person name="Ebbesson L."/>
            <person name="Teles M."/>
            <person name="MacKenzie S."/>
            <person name="Amaro C."/>
        </authorList>
    </citation>
    <scope>NUCLEOTIDE SEQUENCE</scope>
</reference>
<protein>
    <submittedName>
        <fullName evidence="1">Uncharacterized protein</fullName>
    </submittedName>
</protein>
<reference evidence="1" key="1">
    <citation type="submission" date="2014-11" db="EMBL/GenBank/DDBJ databases">
        <authorList>
            <person name="Amaro Gonzalez C."/>
        </authorList>
    </citation>
    <scope>NUCLEOTIDE SEQUENCE</scope>
</reference>
<dbReference type="EMBL" id="GBXM01079954">
    <property type="protein sequence ID" value="JAH28623.1"/>
    <property type="molecule type" value="Transcribed_RNA"/>
</dbReference>
<proteinExistence type="predicted"/>
<dbReference type="AlphaFoldDB" id="A0A0E9RJV0"/>
<sequence length="28" mass="3220">MKVGFNCRFGNLLTPGCSRLLQFSRCDR</sequence>